<comment type="caution">
    <text evidence="4">The sequence shown here is derived from an EMBL/GenBank/DDBJ whole genome shotgun (WGS) entry which is preliminary data.</text>
</comment>
<dbReference type="SUPFAM" id="SSF46785">
    <property type="entry name" value="Winged helix' DNA-binding domain"/>
    <property type="match status" value="1"/>
</dbReference>
<evidence type="ECO:0000313" key="5">
    <source>
        <dbReference type="Proteomes" id="UP001232584"/>
    </source>
</evidence>
<dbReference type="Pfam" id="PF08279">
    <property type="entry name" value="HTH_11"/>
    <property type="match status" value="1"/>
</dbReference>
<keyword evidence="4" id="KW-0238">DNA-binding</keyword>
<feature type="domain" description="Helix-turn-helix type 11" evidence="1">
    <location>
        <begin position="8"/>
        <end position="60"/>
    </location>
</feature>
<dbReference type="Gene3D" id="1.10.10.10">
    <property type="entry name" value="Winged helix-like DNA-binding domain superfamily/Winged helix DNA-binding domain"/>
    <property type="match status" value="1"/>
</dbReference>
<evidence type="ECO:0000259" key="1">
    <source>
        <dbReference type="Pfam" id="PF08279"/>
    </source>
</evidence>
<feature type="domain" description="WYL" evidence="2">
    <location>
        <begin position="143"/>
        <end position="204"/>
    </location>
</feature>
<protein>
    <submittedName>
        <fullName evidence="4">DNA-binding transcriptional regulator YafY</fullName>
    </submittedName>
</protein>
<dbReference type="GO" id="GO:0003677">
    <property type="term" value="F:DNA binding"/>
    <property type="evidence" value="ECO:0007669"/>
    <property type="project" value="UniProtKB-KW"/>
</dbReference>
<dbReference type="InterPro" id="IPR057727">
    <property type="entry name" value="WCX_dom"/>
</dbReference>
<dbReference type="PROSITE" id="PS52050">
    <property type="entry name" value="WYL"/>
    <property type="match status" value="1"/>
</dbReference>
<dbReference type="InterPro" id="IPR013196">
    <property type="entry name" value="HTH_11"/>
</dbReference>
<proteinExistence type="predicted"/>
<sequence>MSKFSNILKLLLILKSEGRMKSKELALYLGVSERMIRKYLEDLNEAGIELESIPGPTGGYELVGYDYLLDTNITDEEISSLEIITQLSKESLDENCIKSLEILKEKLKIHNKYTNDENNFSNNIVIPSRVKNLKLQNKIEMDIHKTIILNKKIYIQYTKNYDNTSERKIHPYKIISRDGMKYLIGYCESKNSMRLFKLVRINKLDITDEVFEKIDEEKVKEFIKDNSLGIISGEDIYIKLIISPPFSYSVRERIYSKNQVSTENKDGTILFEATLSSKEEIIRWILSMRSCVKIIEPENLKLEIKEELNKMIQNF</sequence>
<dbReference type="InterPro" id="IPR036390">
    <property type="entry name" value="WH_DNA-bd_sf"/>
</dbReference>
<dbReference type="PIRSF" id="PIRSF016838">
    <property type="entry name" value="PafC"/>
    <property type="match status" value="1"/>
</dbReference>
<dbReference type="RefSeq" id="WP_307504395.1">
    <property type="nucleotide sequence ID" value="NZ_BAAACE010000028.1"/>
</dbReference>
<accession>A0ABU0MYM9</accession>
<dbReference type="InterPro" id="IPR051534">
    <property type="entry name" value="CBASS_pafABC_assoc_protein"/>
</dbReference>
<dbReference type="Pfam" id="PF25583">
    <property type="entry name" value="WCX"/>
    <property type="match status" value="1"/>
</dbReference>
<reference evidence="4 5" key="1">
    <citation type="submission" date="2023-07" db="EMBL/GenBank/DDBJ databases">
        <title>Genomic Encyclopedia of Type Strains, Phase IV (KMG-IV): sequencing the most valuable type-strain genomes for metagenomic binning, comparative biology and taxonomic classification.</title>
        <authorList>
            <person name="Goeker M."/>
        </authorList>
    </citation>
    <scope>NUCLEOTIDE SEQUENCE [LARGE SCALE GENOMIC DNA]</scope>
    <source>
        <strain evidence="4 5">DSM 15049</strain>
    </source>
</reference>
<name>A0ABU0MYM9_9FIRM</name>
<dbReference type="PANTHER" id="PTHR34580:SF1">
    <property type="entry name" value="PROTEIN PAFC"/>
    <property type="match status" value="1"/>
</dbReference>
<feature type="domain" description="WCX" evidence="3">
    <location>
        <begin position="236"/>
        <end position="311"/>
    </location>
</feature>
<evidence type="ECO:0000259" key="3">
    <source>
        <dbReference type="Pfam" id="PF25583"/>
    </source>
</evidence>
<evidence type="ECO:0000259" key="2">
    <source>
        <dbReference type="Pfam" id="PF13280"/>
    </source>
</evidence>
<organism evidence="4 5">
    <name type="scientific">Paraclostridium ghonii</name>
    <dbReference type="NCBI Taxonomy" id="29358"/>
    <lineage>
        <taxon>Bacteria</taxon>
        <taxon>Bacillati</taxon>
        <taxon>Bacillota</taxon>
        <taxon>Clostridia</taxon>
        <taxon>Peptostreptococcales</taxon>
        <taxon>Peptostreptococcaceae</taxon>
        <taxon>Paraclostridium</taxon>
    </lineage>
</organism>
<dbReference type="PANTHER" id="PTHR34580">
    <property type="match status" value="1"/>
</dbReference>
<keyword evidence="5" id="KW-1185">Reference proteome</keyword>
<dbReference type="Pfam" id="PF13280">
    <property type="entry name" value="WYL"/>
    <property type="match status" value="1"/>
</dbReference>
<gene>
    <name evidence="4" type="ORF">QOZ92_001128</name>
</gene>
<dbReference type="EMBL" id="JAUSWG010000004">
    <property type="protein sequence ID" value="MDQ0556015.1"/>
    <property type="molecule type" value="Genomic_DNA"/>
</dbReference>
<evidence type="ECO:0000313" key="4">
    <source>
        <dbReference type="EMBL" id="MDQ0556015.1"/>
    </source>
</evidence>
<dbReference type="Proteomes" id="UP001232584">
    <property type="component" value="Unassembled WGS sequence"/>
</dbReference>
<dbReference type="InterPro" id="IPR026881">
    <property type="entry name" value="WYL_dom"/>
</dbReference>
<dbReference type="InterPro" id="IPR036388">
    <property type="entry name" value="WH-like_DNA-bd_sf"/>
</dbReference>
<dbReference type="InterPro" id="IPR028349">
    <property type="entry name" value="PafC-like"/>
</dbReference>